<reference evidence="2 3" key="1">
    <citation type="submission" date="2023-07" db="EMBL/GenBank/DDBJ databases">
        <title>Genomic Encyclopedia of Type Strains, Phase IV (KMG-IV): sequencing the most valuable type-strain genomes for metagenomic binning, comparative biology and taxonomic classification.</title>
        <authorList>
            <person name="Goeker M."/>
        </authorList>
    </citation>
    <scope>NUCLEOTIDE SEQUENCE [LARGE SCALE GENOMIC DNA]</scope>
    <source>
        <strain evidence="2 3">DSM 23494</strain>
    </source>
</reference>
<gene>
    <name evidence="2" type="ORF">J2S17_003640</name>
</gene>
<dbReference type="Proteomes" id="UP001238088">
    <property type="component" value="Unassembled WGS sequence"/>
</dbReference>
<feature type="compositionally biased region" description="Polar residues" evidence="1">
    <location>
        <begin position="15"/>
        <end position="25"/>
    </location>
</feature>
<feature type="region of interest" description="Disordered" evidence="1">
    <location>
        <begin position="1"/>
        <end position="41"/>
    </location>
</feature>
<evidence type="ECO:0000313" key="3">
    <source>
        <dbReference type="Proteomes" id="UP001238088"/>
    </source>
</evidence>
<evidence type="ECO:0000313" key="2">
    <source>
        <dbReference type="EMBL" id="MDQ0271752.1"/>
    </source>
</evidence>
<keyword evidence="3" id="KW-1185">Reference proteome</keyword>
<comment type="caution">
    <text evidence="2">The sequence shown here is derived from an EMBL/GenBank/DDBJ whole genome shotgun (WGS) entry which is preliminary data.</text>
</comment>
<sequence length="41" mass="4267">MSSSDPIAHRVSFIERTSPSASSGRQDVGHADVATGLGILR</sequence>
<name>A0ABU0AKF1_9BACI</name>
<evidence type="ECO:0000256" key="1">
    <source>
        <dbReference type="SAM" id="MobiDB-lite"/>
    </source>
</evidence>
<organism evidence="2 3">
    <name type="scientific">Cytobacillus purgationiresistens</name>
    <dbReference type="NCBI Taxonomy" id="863449"/>
    <lineage>
        <taxon>Bacteria</taxon>
        <taxon>Bacillati</taxon>
        <taxon>Bacillota</taxon>
        <taxon>Bacilli</taxon>
        <taxon>Bacillales</taxon>
        <taxon>Bacillaceae</taxon>
        <taxon>Cytobacillus</taxon>
    </lineage>
</organism>
<dbReference type="EMBL" id="JAUSUB010000017">
    <property type="protein sequence ID" value="MDQ0271752.1"/>
    <property type="molecule type" value="Genomic_DNA"/>
</dbReference>
<accession>A0ABU0AKF1</accession>
<protein>
    <submittedName>
        <fullName evidence="2">Uncharacterized protein</fullName>
    </submittedName>
</protein>
<proteinExistence type="predicted"/>